<dbReference type="Gramene" id="OB05G19050.1">
    <property type="protein sequence ID" value="OB05G19050.1"/>
    <property type="gene ID" value="OB05G19050"/>
</dbReference>
<dbReference type="InterPro" id="IPR011989">
    <property type="entry name" value="ARM-like"/>
</dbReference>
<reference evidence="6" key="2">
    <citation type="submission" date="2013-04" db="UniProtKB">
        <authorList>
            <consortium name="EnsemblPlants"/>
        </authorList>
    </citation>
    <scope>IDENTIFICATION</scope>
</reference>
<dbReference type="InterPro" id="IPR016024">
    <property type="entry name" value="ARM-type_fold"/>
</dbReference>
<sequence>MADLMVGAAGDKDVPSEHTSTPDEKFPIEVDDMHFPCDIQSKAEVHIACGTLKDPSYRAIYGCCNYEQIIGLGNSQYTLARPSTSQRVCTDIFSGAIGSDHLNLHKHTTADGNTEARSELKRNAIGGLLGEGILLAKSGKHIEEHMVLALSAQPYNPVCPVSQGVSSYNSSSQHIVSSSGVAKYIQNSGQEMQIACEIAKEPAHIALYGSKNPYESTRLSDPHDKFIVPSSFQGVNIGTISNTSSGMNFPTNSAKESAEYNQTEIQNQMDGYQRFEFGLGLNRDDVGCLTITGVPQKGQLGPNMVKDLSAEPYQPVFPVSHGTSASLSSKHPNVTSKLLENPEYHSRIPCTQPSLQPTIKVVSTSMTPHVEEPCYQENFCLADSSLRAQGIDDVGVGNPSMSLLCRIAVSSKYAENKSPTMIDKVHADISKIESTLDHQTSANNMKIQYAPQAARQPSQQSLHADVAKTYSPFGHHFAANIKQRQFAPQVATKPSYMSLHGGNNRNLKTGSGSDSQTELIRPSSSHSTNTDVISSALPKFNLQDQNHQCVHEMDLDEATNSNMLTAKQQLERKVQRNLQRHCKKIDASEARTQHGNVETSIRRDPAKEFLEIVRHHEACFVSFYHPTHIPAHVMKMFDQCFGVDMKKEMPFPKSYPTRGYGTVGLAHQSSTFGLERSDLDSTLPHESKSLDNEELNALLFQREFSSLSKGNYRLIHIEGHVFQCSIDQCGSRFIQQKLPTATPEEKFMVFKEIMPHVVDLVIDVYGNYVLKKVLLE</sequence>
<feature type="repeat" description="Pumilio" evidence="3">
    <location>
        <begin position="752"/>
        <end position="776"/>
    </location>
</feature>
<evidence type="ECO:0000259" key="5">
    <source>
        <dbReference type="PROSITE" id="PS50303"/>
    </source>
</evidence>
<evidence type="ECO:0000256" key="1">
    <source>
        <dbReference type="ARBA" id="ARBA00022737"/>
    </source>
</evidence>
<keyword evidence="1" id="KW-0677">Repeat</keyword>
<dbReference type="Proteomes" id="UP000006038">
    <property type="component" value="Chromosome 5"/>
</dbReference>
<keyword evidence="7" id="KW-1185">Reference proteome</keyword>
<evidence type="ECO:0000256" key="4">
    <source>
        <dbReference type="SAM" id="MobiDB-lite"/>
    </source>
</evidence>
<dbReference type="eggNOG" id="KOG1488">
    <property type="taxonomic scope" value="Eukaryota"/>
</dbReference>
<dbReference type="STRING" id="4533.J3M5N1"/>
<feature type="compositionally biased region" description="Basic and acidic residues" evidence="4">
    <location>
        <begin position="10"/>
        <end position="23"/>
    </location>
</feature>
<accession>J3M5N1</accession>
<feature type="domain" description="PUM-HD" evidence="5">
    <location>
        <begin position="695"/>
        <end position="776"/>
    </location>
</feature>
<dbReference type="EnsemblPlants" id="OB05G19050.1">
    <property type="protein sequence ID" value="OB05G19050.1"/>
    <property type="gene ID" value="OB05G19050"/>
</dbReference>
<dbReference type="Pfam" id="PF00806">
    <property type="entry name" value="PUF"/>
    <property type="match status" value="2"/>
</dbReference>
<dbReference type="SMART" id="SM00025">
    <property type="entry name" value="Pumilio"/>
    <property type="match status" value="1"/>
</dbReference>
<dbReference type="InterPro" id="IPR001313">
    <property type="entry name" value="Pumilio_RNA-bd_rpt"/>
</dbReference>
<evidence type="ECO:0000256" key="2">
    <source>
        <dbReference type="ARBA" id="ARBA00022845"/>
    </source>
</evidence>
<dbReference type="InterPro" id="IPR033133">
    <property type="entry name" value="PUM-HD"/>
</dbReference>
<dbReference type="Gene3D" id="1.25.10.10">
    <property type="entry name" value="Leucine-rich Repeat Variant"/>
    <property type="match status" value="1"/>
</dbReference>
<keyword evidence="2" id="KW-0810">Translation regulation</keyword>
<dbReference type="SUPFAM" id="SSF48371">
    <property type="entry name" value="ARM repeat"/>
    <property type="match status" value="1"/>
</dbReference>
<dbReference type="GO" id="GO:0003729">
    <property type="term" value="F:mRNA binding"/>
    <property type="evidence" value="ECO:0007669"/>
    <property type="project" value="TreeGrafter"/>
</dbReference>
<proteinExistence type="predicted"/>
<evidence type="ECO:0000313" key="6">
    <source>
        <dbReference type="EnsemblPlants" id="OB05G19050.1"/>
    </source>
</evidence>
<dbReference type="HOGENOM" id="CLU_009691_1_0_1"/>
<feature type="region of interest" description="Disordered" evidence="4">
    <location>
        <begin position="1"/>
        <end position="23"/>
    </location>
</feature>
<dbReference type="GO" id="GO:0006417">
    <property type="term" value="P:regulation of translation"/>
    <property type="evidence" value="ECO:0007669"/>
    <property type="project" value="UniProtKB-KW"/>
</dbReference>
<name>J3M5N1_ORYBR</name>
<dbReference type="AlphaFoldDB" id="J3M5N1"/>
<feature type="compositionally biased region" description="Polar residues" evidence="4">
    <location>
        <begin position="501"/>
        <end position="531"/>
    </location>
</feature>
<organism evidence="6">
    <name type="scientific">Oryza brachyantha</name>
    <name type="common">malo sina</name>
    <dbReference type="NCBI Taxonomy" id="4533"/>
    <lineage>
        <taxon>Eukaryota</taxon>
        <taxon>Viridiplantae</taxon>
        <taxon>Streptophyta</taxon>
        <taxon>Embryophyta</taxon>
        <taxon>Tracheophyta</taxon>
        <taxon>Spermatophyta</taxon>
        <taxon>Magnoliopsida</taxon>
        <taxon>Liliopsida</taxon>
        <taxon>Poales</taxon>
        <taxon>Poaceae</taxon>
        <taxon>BOP clade</taxon>
        <taxon>Oryzoideae</taxon>
        <taxon>Oryzeae</taxon>
        <taxon>Oryzinae</taxon>
        <taxon>Oryza</taxon>
    </lineage>
</organism>
<dbReference type="PANTHER" id="PTHR12537">
    <property type="entry name" value="RNA BINDING PROTEIN PUMILIO-RELATED"/>
    <property type="match status" value="1"/>
</dbReference>
<reference evidence="6" key="1">
    <citation type="journal article" date="2013" name="Nat. Commun.">
        <title>Whole-genome sequencing of Oryza brachyantha reveals mechanisms underlying Oryza genome evolution.</title>
        <authorList>
            <person name="Chen J."/>
            <person name="Huang Q."/>
            <person name="Gao D."/>
            <person name="Wang J."/>
            <person name="Lang Y."/>
            <person name="Liu T."/>
            <person name="Li B."/>
            <person name="Bai Z."/>
            <person name="Luis Goicoechea J."/>
            <person name="Liang C."/>
            <person name="Chen C."/>
            <person name="Zhang W."/>
            <person name="Sun S."/>
            <person name="Liao Y."/>
            <person name="Zhang X."/>
            <person name="Yang L."/>
            <person name="Song C."/>
            <person name="Wang M."/>
            <person name="Shi J."/>
            <person name="Liu G."/>
            <person name="Liu J."/>
            <person name="Zhou H."/>
            <person name="Zhou W."/>
            <person name="Yu Q."/>
            <person name="An N."/>
            <person name="Chen Y."/>
            <person name="Cai Q."/>
            <person name="Wang B."/>
            <person name="Liu B."/>
            <person name="Min J."/>
            <person name="Huang Y."/>
            <person name="Wu H."/>
            <person name="Li Z."/>
            <person name="Zhang Y."/>
            <person name="Yin Y."/>
            <person name="Song W."/>
            <person name="Jiang J."/>
            <person name="Jackson S.A."/>
            <person name="Wing R.A."/>
            <person name="Wang J."/>
            <person name="Chen M."/>
        </authorList>
    </citation>
    <scope>NUCLEOTIDE SEQUENCE [LARGE SCALE GENOMIC DNA]</scope>
    <source>
        <strain evidence="6">cv. IRGC 101232</strain>
    </source>
</reference>
<feature type="repeat" description="Pumilio" evidence="3">
    <location>
        <begin position="716"/>
        <end position="751"/>
    </location>
</feature>
<dbReference type="PROSITE" id="PS50302">
    <property type="entry name" value="PUM"/>
    <property type="match status" value="2"/>
</dbReference>
<dbReference type="PROSITE" id="PS50303">
    <property type="entry name" value="PUM_HD"/>
    <property type="match status" value="1"/>
</dbReference>
<feature type="region of interest" description="Disordered" evidence="4">
    <location>
        <begin position="498"/>
        <end position="531"/>
    </location>
</feature>
<evidence type="ECO:0000256" key="3">
    <source>
        <dbReference type="PROSITE-ProRule" id="PRU00317"/>
    </source>
</evidence>
<dbReference type="GO" id="GO:0005737">
    <property type="term" value="C:cytoplasm"/>
    <property type="evidence" value="ECO:0007669"/>
    <property type="project" value="TreeGrafter"/>
</dbReference>
<protein>
    <recommendedName>
        <fullName evidence="5">PUM-HD domain-containing protein</fullName>
    </recommendedName>
</protein>
<evidence type="ECO:0000313" key="7">
    <source>
        <dbReference type="Proteomes" id="UP000006038"/>
    </source>
</evidence>
<dbReference type="PANTHER" id="PTHR12537:SF187">
    <property type="entry name" value="OS04G0276200 PROTEIN"/>
    <property type="match status" value="1"/>
</dbReference>